<evidence type="ECO:0000313" key="2">
    <source>
        <dbReference type="EMBL" id="EGV99506.1"/>
    </source>
</evidence>
<dbReference type="Proteomes" id="UP000001075">
    <property type="component" value="Unassembled WGS sequence"/>
</dbReference>
<organism evidence="2 3">
    <name type="scientific">Cricetulus griseus</name>
    <name type="common">Chinese hamster</name>
    <name type="synonym">Cricetulus barabensis griseus</name>
    <dbReference type="NCBI Taxonomy" id="10029"/>
    <lineage>
        <taxon>Eukaryota</taxon>
        <taxon>Metazoa</taxon>
        <taxon>Chordata</taxon>
        <taxon>Craniata</taxon>
        <taxon>Vertebrata</taxon>
        <taxon>Euteleostomi</taxon>
        <taxon>Mammalia</taxon>
        <taxon>Eutheria</taxon>
        <taxon>Euarchontoglires</taxon>
        <taxon>Glires</taxon>
        <taxon>Rodentia</taxon>
        <taxon>Myomorpha</taxon>
        <taxon>Muroidea</taxon>
        <taxon>Cricetidae</taxon>
        <taxon>Cricetinae</taxon>
        <taxon>Cricetulus</taxon>
    </lineage>
</organism>
<feature type="region of interest" description="Disordered" evidence="1">
    <location>
        <begin position="1"/>
        <end position="190"/>
    </location>
</feature>
<proteinExistence type="predicted"/>
<evidence type="ECO:0000256" key="1">
    <source>
        <dbReference type="SAM" id="MobiDB-lite"/>
    </source>
</evidence>
<protein>
    <submittedName>
        <fullName evidence="2">Uncharacterized protein</fullName>
    </submittedName>
</protein>
<feature type="compositionally biased region" description="Low complexity" evidence="1">
    <location>
        <begin position="1"/>
        <end position="17"/>
    </location>
</feature>
<dbReference type="AlphaFoldDB" id="G3HF82"/>
<feature type="compositionally biased region" description="Polar residues" evidence="1">
    <location>
        <begin position="41"/>
        <end position="62"/>
    </location>
</feature>
<feature type="compositionally biased region" description="Polar residues" evidence="1">
    <location>
        <begin position="115"/>
        <end position="131"/>
    </location>
</feature>
<accession>G3HF82</accession>
<dbReference type="InParanoid" id="G3HF82"/>
<dbReference type="PaxDb" id="10029-XP_007615007.1"/>
<gene>
    <name evidence="2" type="ORF">I79_009238</name>
</gene>
<dbReference type="EMBL" id="JH000325">
    <property type="protein sequence ID" value="EGV99506.1"/>
    <property type="molecule type" value="Genomic_DNA"/>
</dbReference>
<reference evidence="3" key="1">
    <citation type="journal article" date="2011" name="Nat. Biotechnol.">
        <title>The genomic sequence of the Chinese hamster ovary (CHO)-K1 cell line.</title>
        <authorList>
            <person name="Xu X."/>
            <person name="Nagarajan H."/>
            <person name="Lewis N.E."/>
            <person name="Pan S."/>
            <person name="Cai Z."/>
            <person name="Liu X."/>
            <person name="Chen W."/>
            <person name="Xie M."/>
            <person name="Wang W."/>
            <person name="Hammond S."/>
            <person name="Andersen M.R."/>
            <person name="Neff N."/>
            <person name="Passarelli B."/>
            <person name="Koh W."/>
            <person name="Fan H.C."/>
            <person name="Wang J."/>
            <person name="Gui Y."/>
            <person name="Lee K.H."/>
            <person name="Betenbaugh M.J."/>
            <person name="Quake S.R."/>
            <person name="Famili I."/>
            <person name="Palsson B.O."/>
            <person name="Wang J."/>
        </authorList>
    </citation>
    <scope>NUCLEOTIDE SEQUENCE [LARGE SCALE GENOMIC DNA]</scope>
    <source>
        <strain evidence="3">CHO K1 cell line</strain>
    </source>
</reference>
<sequence>MNGQFSSPVSPGSDSASRAQLAPAASNSQVPNKIWAPRSRGSVNSRPTQRTRLPSTPSQPGTLSAMRSGGSSQPVARSSAPARTPVWYPGNNPQFPQAPASSLASRLAAAATTSVPTSIQHVSSSNQGSPRAQSPSPPPDPNQADNKAPSEPGDVGSKNNKQGQKTPASELAGSSTAPDPMSACHSDSSLDYMSESTTEITCKWPGYNHQLRCPRHCWLLQHLAY</sequence>
<evidence type="ECO:0000313" key="3">
    <source>
        <dbReference type="Proteomes" id="UP000001075"/>
    </source>
</evidence>
<feature type="compositionally biased region" description="Low complexity" evidence="1">
    <location>
        <begin position="98"/>
        <end position="114"/>
    </location>
</feature>
<feature type="compositionally biased region" description="Polar residues" evidence="1">
    <location>
        <begin position="157"/>
        <end position="177"/>
    </location>
</feature>
<name>G3HF82_CRIGR</name>